<dbReference type="EMBL" id="MT141221">
    <property type="protein sequence ID" value="QJA56467.1"/>
    <property type="molecule type" value="Genomic_DNA"/>
</dbReference>
<evidence type="ECO:0000313" key="1">
    <source>
        <dbReference type="EMBL" id="QJA56467.1"/>
    </source>
</evidence>
<proteinExistence type="predicted"/>
<protein>
    <submittedName>
        <fullName evidence="1">Uncharacterized protein</fullName>
    </submittedName>
</protein>
<name>A0A6M3IHA0_9ZZZZ</name>
<gene>
    <name evidence="2" type="ORF">MM415A03451_0005</name>
    <name evidence="1" type="ORF">MM415B01838_0005</name>
</gene>
<dbReference type="AlphaFoldDB" id="A0A6M3IHA0"/>
<dbReference type="EMBL" id="MT141835">
    <property type="protein sequence ID" value="QJA70954.1"/>
    <property type="molecule type" value="Genomic_DNA"/>
</dbReference>
<organism evidence="1">
    <name type="scientific">viral metagenome</name>
    <dbReference type="NCBI Taxonomy" id="1070528"/>
    <lineage>
        <taxon>unclassified sequences</taxon>
        <taxon>metagenomes</taxon>
        <taxon>organismal metagenomes</taxon>
    </lineage>
</organism>
<accession>A0A6M3IHA0</accession>
<sequence length="110" mass="12889">MAVNFVTEITTPGQEVYYRYVNNFGSLVLERFPAIRKTRCGVWLKVGDEEKLVINSAMKRFAYPTREEALVNFIKRTERHIMLARFNLECTEIALRSAIRAQQREQDDTD</sequence>
<reference evidence="1" key="1">
    <citation type="submission" date="2020-03" db="EMBL/GenBank/DDBJ databases">
        <title>The deep terrestrial virosphere.</title>
        <authorList>
            <person name="Holmfeldt K."/>
            <person name="Nilsson E."/>
            <person name="Simone D."/>
            <person name="Lopez-Fernandez M."/>
            <person name="Wu X."/>
            <person name="de Brujin I."/>
            <person name="Lundin D."/>
            <person name="Andersson A."/>
            <person name="Bertilsson S."/>
            <person name="Dopson M."/>
        </authorList>
    </citation>
    <scope>NUCLEOTIDE SEQUENCE</scope>
    <source>
        <strain evidence="2">MM415A03451</strain>
        <strain evidence="1">MM415B01838</strain>
    </source>
</reference>
<evidence type="ECO:0000313" key="2">
    <source>
        <dbReference type="EMBL" id="QJA70954.1"/>
    </source>
</evidence>